<dbReference type="GeneID" id="78456065"/>
<dbReference type="EMBL" id="LS483487">
    <property type="protein sequence ID" value="SQJ01208.1"/>
    <property type="molecule type" value="Genomic_DNA"/>
</dbReference>
<gene>
    <name evidence="2" type="ORF">NCTC12112_01128</name>
    <name evidence="3" type="ORF">NCTC12112_01504</name>
</gene>
<proteinExistence type="predicted"/>
<dbReference type="Proteomes" id="UP000249008">
    <property type="component" value="Chromosome 1"/>
</dbReference>
<dbReference type="EMBL" id="LS483487">
    <property type="protein sequence ID" value="SQJ02619.1"/>
    <property type="molecule type" value="Genomic_DNA"/>
</dbReference>
<feature type="domain" description="Helix-turn-helix" evidence="1">
    <location>
        <begin position="34"/>
        <end position="74"/>
    </location>
</feature>
<evidence type="ECO:0000313" key="3">
    <source>
        <dbReference type="EMBL" id="SQJ02619.1"/>
    </source>
</evidence>
<name>A0AAN1TNX1_9FUSO</name>
<sequence length="79" mass="9268">MEREEYIYKKLGNLSALDKALAEEIVEHIGEWATINEAAKYLKNHKNTIYERVEEGDVISRRIGNKILIYTRSLIFLLE</sequence>
<protein>
    <submittedName>
        <fullName evidence="2">DNA binding domain, excisionase family</fullName>
    </submittedName>
</protein>
<dbReference type="KEGG" id="ful:C4N20_12815"/>
<evidence type="ECO:0000259" key="1">
    <source>
        <dbReference type="Pfam" id="PF12728"/>
    </source>
</evidence>
<evidence type="ECO:0000313" key="4">
    <source>
        <dbReference type="Proteomes" id="UP000249008"/>
    </source>
</evidence>
<organism evidence="2 4">
    <name type="scientific">Fusobacterium ulcerans</name>
    <dbReference type="NCBI Taxonomy" id="861"/>
    <lineage>
        <taxon>Bacteria</taxon>
        <taxon>Fusobacteriati</taxon>
        <taxon>Fusobacteriota</taxon>
        <taxon>Fusobacteriia</taxon>
        <taxon>Fusobacteriales</taxon>
        <taxon>Fusobacteriaceae</taxon>
        <taxon>Fusobacterium</taxon>
    </lineage>
</organism>
<accession>A0AAN1TNX1</accession>
<dbReference type="NCBIfam" id="TIGR01764">
    <property type="entry name" value="excise"/>
    <property type="match status" value="1"/>
</dbReference>
<dbReference type="InterPro" id="IPR041657">
    <property type="entry name" value="HTH_17"/>
</dbReference>
<evidence type="ECO:0000313" key="2">
    <source>
        <dbReference type="EMBL" id="SQJ01208.1"/>
    </source>
</evidence>
<dbReference type="InterPro" id="IPR010093">
    <property type="entry name" value="SinI_DNA-bd"/>
</dbReference>
<dbReference type="AlphaFoldDB" id="A0AAN1TNX1"/>
<dbReference type="GO" id="GO:0003677">
    <property type="term" value="F:DNA binding"/>
    <property type="evidence" value="ECO:0007669"/>
    <property type="project" value="InterPro"/>
</dbReference>
<dbReference type="Pfam" id="PF12728">
    <property type="entry name" value="HTH_17"/>
    <property type="match status" value="1"/>
</dbReference>
<dbReference type="RefSeq" id="WP_005976987.1">
    <property type="nucleotide sequence ID" value="NZ_BAABXY010000001.1"/>
</dbReference>
<dbReference type="KEGG" id="ful:C4N20_14660"/>
<reference evidence="2 4" key="1">
    <citation type="submission" date="2018-06" db="EMBL/GenBank/DDBJ databases">
        <authorList>
            <consortium name="Pathogen Informatics"/>
            <person name="Doyle S."/>
        </authorList>
    </citation>
    <scope>NUCLEOTIDE SEQUENCE [LARGE SCALE GENOMIC DNA]</scope>
    <source>
        <strain evidence="2 4">NCTC12112</strain>
    </source>
</reference>